<keyword evidence="4" id="KW-1185">Reference proteome</keyword>
<evidence type="ECO:0000313" key="4">
    <source>
        <dbReference type="Proteomes" id="UP000216913"/>
    </source>
</evidence>
<feature type="transmembrane region" description="Helical" evidence="1">
    <location>
        <begin position="368"/>
        <end position="392"/>
    </location>
</feature>
<dbReference type="SUPFAM" id="SSF51735">
    <property type="entry name" value="NAD(P)-binding Rossmann-fold domains"/>
    <property type="match status" value="1"/>
</dbReference>
<dbReference type="PANTHER" id="PTHR12126:SF11">
    <property type="entry name" value="NADH DEHYDROGENASE [UBIQUINONE] 1 ALPHA SUBCOMPLEX SUBUNIT 9, MITOCHONDRIAL"/>
    <property type="match status" value="1"/>
</dbReference>
<dbReference type="InterPro" id="IPR051207">
    <property type="entry name" value="ComplexI_NDUFA9_subunit"/>
</dbReference>
<dbReference type="GO" id="GO:0044877">
    <property type="term" value="F:protein-containing complex binding"/>
    <property type="evidence" value="ECO:0007669"/>
    <property type="project" value="TreeGrafter"/>
</dbReference>
<dbReference type="Pfam" id="PF13781">
    <property type="entry name" value="DoxX_3"/>
    <property type="match status" value="1"/>
</dbReference>
<dbReference type="InterPro" id="IPR001509">
    <property type="entry name" value="Epimerase_deHydtase"/>
</dbReference>
<dbReference type="Gene3D" id="3.40.50.720">
    <property type="entry name" value="NAD(P)-binding Rossmann-like Domain"/>
    <property type="match status" value="1"/>
</dbReference>
<keyword evidence="1" id="KW-0812">Transmembrane</keyword>
<name>A0A261TGZ0_9BORD</name>
<feature type="domain" description="NAD-dependent epimerase/dehydratase" evidence="2">
    <location>
        <begin position="3"/>
        <end position="193"/>
    </location>
</feature>
<dbReference type="OrthoDB" id="5292533at2"/>
<proteinExistence type="predicted"/>
<protein>
    <submittedName>
        <fullName evidence="3">NAD-dependent dehydratase</fullName>
    </submittedName>
</protein>
<evidence type="ECO:0000313" key="3">
    <source>
        <dbReference type="EMBL" id="OZI48916.1"/>
    </source>
</evidence>
<sequence>MNILVCGASGFIGTAICAALARNGHRVVRGVRHATLPDEVEVDFTRDVEPAHWQPLLEGVDVVVNAAGILLERGAQSFEAIHRRGPIALFDASVAAGVRRIVQVSALGADQGSTAYFRSKRAADEHLLALPIAHHVVRPALVYGEQGASARFFRRLASLPVHFLPGAGEQRLRPVHVAELAEVVCRLVENSAKAPAILDLVGGTEVSYRDMLGTYRSAMGFAPAWRIAVPAWLIGGAAALLDRVPRSLLTRDTWAMLQAGNTADAEPTARVLGRQPAGIADFIGPADALRLRAAALSAWRPGVLRAALAFIWIWTAFCSAVWYPQQDSLALLAPLGLHGTVALVALYGASALDLLLGVLTLWRPGRRLWAFQLGLVTVYSLIVAIALPAFLWHPFAPLIKNAAVIALLVTLLSEEVES</sequence>
<reference evidence="3 4" key="1">
    <citation type="submission" date="2017-05" db="EMBL/GenBank/DDBJ databases">
        <title>Complete and WGS of Bordetella genogroups.</title>
        <authorList>
            <person name="Spilker T."/>
            <person name="LiPuma J."/>
        </authorList>
    </citation>
    <scope>NUCLEOTIDE SEQUENCE [LARGE SCALE GENOMIC DNA]</scope>
    <source>
        <strain evidence="3 4">AU10456</strain>
    </source>
</reference>
<keyword evidence="1" id="KW-0472">Membrane</keyword>
<dbReference type="RefSeq" id="WP_094801256.1">
    <property type="nucleotide sequence ID" value="NZ_NEVP01000009.1"/>
</dbReference>
<evidence type="ECO:0000259" key="2">
    <source>
        <dbReference type="Pfam" id="PF01370"/>
    </source>
</evidence>
<evidence type="ECO:0000256" key="1">
    <source>
        <dbReference type="SAM" id="Phobius"/>
    </source>
</evidence>
<feature type="transmembrane region" description="Helical" evidence="1">
    <location>
        <begin position="224"/>
        <end position="241"/>
    </location>
</feature>
<accession>A0A261TGZ0</accession>
<comment type="caution">
    <text evidence="3">The sequence shown here is derived from an EMBL/GenBank/DDBJ whole genome shotgun (WGS) entry which is preliminary data.</text>
</comment>
<keyword evidence="1" id="KW-1133">Transmembrane helix</keyword>
<dbReference type="Pfam" id="PF01370">
    <property type="entry name" value="Epimerase"/>
    <property type="match status" value="1"/>
</dbReference>
<dbReference type="PANTHER" id="PTHR12126">
    <property type="entry name" value="NADH-UBIQUINONE OXIDOREDUCTASE 39 KDA SUBUNIT-RELATED"/>
    <property type="match status" value="1"/>
</dbReference>
<dbReference type="AlphaFoldDB" id="A0A261TGZ0"/>
<dbReference type="InterPro" id="IPR036291">
    <property type="entry name" value="NAD(P)-bd_dom_sf"/>
</dbReference>
<dbReference type="Proteomes" id="UP000216913">
    <property type="component" value="Unassembled WGS sequence"/>
</dbReference>
<feature type="transmembrane region" description="Helical" evidence="1">
    <location>
        <begin position="335"/>
        <end position="356"/>
    </location>
</feature>
<organism evidence="3 4">
    <name type="scientific">Bordetella genomosp. 5</name>
    <dbReference type="NCBI Taxonomy" id="1395608"/>
    <lineage>
        <taxon>Bacteria</taxon>
        <taxon>Pseudomonadati</taxon>
        <taxon>Pseudomonadota</taxon>
        <taxon>Betaproteobacteria</taxon>
        <taxon>Burkholderiales</taxon>
        <taxon>Alcaligenaceae</taxon>
        <taxon>Bordetella</taxon>
    </lineage>
</organism>
<gene>
    <name evidence="3" type="ORF">CAL25_14900</name>
</gene>
<dbReference type="InterPro" id="IPR025695">
    <property type="entry name" value="DoxX-like"/>
</dbReference>
<dbReference type="EMBL" id="NEVP01000009">
    <property type="protein sequence ID" value="OZI48916.1"/>
    <property type="molecule type" value="Genomic_DNA"/>
</dbReference>
<feature type="transmembrane region" description="Helical" evidence="1">
    <location>
        <begin position="302"/>
        <end position="323"/>
    </location>
</feature>